<keyword evidence="7 9" id="KW-0804">Transcription</keyword>
<evidence type="ECO:0000256" key="5">
    <source>
        <dbReference type="ARBA" id="ARBA00023015"/>
    </source>
</evidence>
<feature type="region of interest" description="Disordered" evidence="10">
    <location>
        <begin position="925"/>
        <end position="962"/>
    </location>
</feature>
<dbReference type="GO" id="GO:0003713">
    <property type="term" value="F:transcription coactivator activity"/>
    <property type="evidence" value="ECO:0007669"/>
    <property type="project" value="TreeGrafter"/>
</dbReference>
<feature type="region of interest" description="Disordered" evidence="10">
    <location>
        <begin position="1396"/>
        <end position="1446"/>
    </location>
</feature>
<organism evidence="15">
    <name type="scientific">Soboliphyme baturini</name>
    <dbReference type="NCBI Taxonomy" id="241478"/>
    <lineage>
        <taxon>Eukaryota</taxon>
        <taxon>Metazoa</taxon>
        <taxon>Ecdysozoa</taxon>
        <taxon>Nematoda</taxon>
        <taxon>Enoplea</taxon>
        <taxon>Dorylaimia</taxon>
        <taxon>Dioctophymatida</taxon>
        <taxon>Dioctophymatoidea</taxon>
        <taxon>Soboliphymatidae</taxon>
        <taxon>Soboliphyme</taxon>
    </lineage>
</organism>
<gene>
    <name evidence="13" type="ORF">SBAD_LOCUS3042</name>
</gene>
<dbReference type="InterPro" id="IPR009401">
    <property type="entry name" value="Med13_C"/>
</dbReference>
<evidence type="ECO:0000259" key="11">
    <source>
        <dbReference type="Pfam" id="PF06333"/>
    </source>
</evidence>
<accession>A0A183IHE7</accession>
<evidence type="ECO:0000256" key="9">
    <source>
        <dbReference type="RuleBase" id="RU364134"/>
    </source>
</evidence>
<keyword evidence="6 9" id="KW-0010">Activator</keyword>
<dbReference type="InterPro" id="IPR051139">
    <property type="entry name" value="Mediator_complx_sub13"/>
</dbReference>
<dbReference type="GO" id="GO:0045944">
    <property type="term" value="P:positive regulation of transcription by RNA polymerase II"/>
    <property type="evidence" value="ECO:0007669"/>
    <property type="project" value="TreeGrafter"/>
</dbReference>
<evidence type="ECO:0000256" key="6">
    <source>
        <dbReference type="ARBA" id="ARBA00023159"/>
    </source>
</evidence>
<dbReference type="PANTHER" id="PTHR48249">
    <property type="entry name" value="MEDIATOR OF RNA POLYMERASE II TRANSCRIPTION SUBUNIT 13"/>
    <property type="match status" value="1"/>
</dbReference>
<sequence length="2012" mass="218536">MRPDEGVNDLRSLFVNKVLRNFDKVETCRHVLGFSFTFFVHGENNVCVSVSVQRQPPLYRLSRQHLTCKNGLLPVMLAPWCLNGVLKADADVKCDVDCQTEKLWREWSQFFPLPNTDATENMGYIDPVEKEQQDKQKAMSLPKMVDVLIGGVKMKYPSIFIAVADDETNLEDDQGRMRSESGVSNRGLAADEFRRLLSEHVIEDLSLEHHGDVVVAGPPCGTACDMQTAVASNPVATSTSNMVPADENIGAWNFIDLCEKESCLCKKMGGSLGSGNSAVGLSFPIPNKAQLKFGIASCTNGNDGKSSSEDKNGMNKAGGFFHRRFLNQGTSMTKTENSHECFTDCVTCGAPGVVQANISDSTSGAKDVPASTASFGLAGHSVFASLPVAAQGNGGALEGNGALGMVASAPTAMEHFQFSRDFEPFASSSGDRPKLTEYNRVKECAKPDELIVKPHFEGGEYANIDYELLRRKQSGMLTFDDAASELSSAATAKASLDQPNDLPPDEISEDFYDKLECVPSCNPPHDRRGRSISKRRKRLKLLSGVSGSQHLLHNATNVGFPFAPSPKFTAKDEPLDSPTPISGQSTTAMNVNDAVKGECDNGGFGGFPSSGAASLPDHITTGSGSDNDDETIDAFLSPPPSYSREEEMLAFCQKQTCPSDVTAKLGIKREPTILATSASCRLSALSASTQMPPQNGTTQSFSNGQQSYVAASVDHLGIIYPTPPSQESVQQFSPELSTHIMAVSNHHKDTDVKSLCDMPPSDRTAASGDTGGGSKRAASERDCDKQPLDSWSAIKRQNITDVPLSATYLSAPAFVSLPLSQLKHLSPSVAKVPMVYKPRKTHSTTSFGGPGAVPAMSHVLPFSNVIYGGVGAGAASLSSSGGTTGIGSMAHFGQHVNCRMLQAHSSCTGIGIGFDSPVRNNLSAPGSVRSINEQSPGSALNPPSVSSPHLTKTPKTPGMTDLASPLSNASSAYARNLSSIEPSSMPIACPPVECQSLVLNLLLCDSFINLQRDTIFDSCPLCVCNMNICGVEVGFYVAPSKKQDKGSLSTASHWTNKCTCGFSAVRNRYLSYMSGMFLEDEDDATDAAWNNATASAVAPAKTDFTKDIVELVRYQSLASDLTCSLLHFRPSWQALDAKAANRPPKYDVNAVELQDFSHLCQMALEQACIAMDCAVSNRSDAQLTTKPWLHRWGYLIADELSSSLETMSLLRVLLPILQVSVQKPRGLWQAKHSVEGPLTWRQLHRKCTHRPGSTGREDLSGPEPIPQLLVATDREWINVSPFSLRLWDRLSLEPYGHPKDVAYIAVVPDSRFVLLKASAFFQELSKMYQGMRLGRHCPITRVLKDGIMRVGNAFAKQLRSRLKLYAQVCRHYLAPQLCSPLGSAFDPSVFRDLSKESQSCSGNSGSGDSAMPPPPAPGSLPTQASTTSGMENMFNDSNLADASDTASGEDSTFPHVVVIYLVNPFNFGPNEQEDGLAQLVTTGLFRCYLEILRDVPEHLRGSMQLHIIPLQTVLDVSLPDEWERISIGKAKVQQPSLSQTDHLRTLALNVFTQIRSVGFSCLQNLQAKVLTGFGPAASRCELLKKKEKFSDFKVYSPAVVLAPVHDHRTSQLSGISAAVNENRDDHGQVLFLSYCLSSQQHWLLATVTDQYGLMLDSCVINLNVQERRNVVRREIIWNALSRLWDFIVGILASSCKPWRLVIGRLGRLGHEELKGWAHLLSKNHLKTTSKFLREKCSVCQPMPSVFETPAILSACLVSTELEVNLRVFPHSFVHDDRFGQGAKQCSLSSPDDVSCTHIMVFPTSALIQMNQNCVISGGLPGSDENDGDFDSLMEELMNGEEGGYLNDIFSSMGDSNLMNENPVTFDSAMHQNKVLSLPDTSDESIQLQPLALGFLVSTAPSGPLPDWFWTARPSAQYLLPVPLRSALHINTSGVQQSDDQLLPGGASRYNSGGCAHPLDSNLTTDVLRYVLETYNALSWLSLDMRTGDRLSCFPLHMQALSRLYRAMEAVIP</sequence>
<evidence type="ECO:0000256" key="4">
    <source>
        <dbReference type="ARBA" id="ARBA00022491"/>
    </source>
</evidence>
<dbReference type="InterPro" id="IPR041285">
    <property type="entry name" value="MID_MedPIWI"/>
</dbReference>
<feature type="domain" description="Mediator complex subunit Med13 C-terminal" evidence="11">
    <location>
        <begin position="1595"/>
        <end position="2000"/>
    </location>
</feature>
<evidence type="ECO:0000256" key="8">
    <source>
        <dbReference type="ARBA" id="ARBA00023242"/>
    </source>
</evidence>
<comment type="subunit">
    <text evidence="9">Component of the Mediator complex.</text>
</comment>
<evidence type="ECO:0000259" key="12">
    <source>
        <dbReference type="Pfam" id="PF18296"/>
    </source>
</evidence>
<evidence type="ECO:0000256" key="2">
    <source>
        <dbReference type="ARBA" id="ARBA00009354"/>
    </source>
</evidence>
<name>A0A183IHE7_9BILA</name>
<dbReference type="GO" id="GO:0016592">
    <property type="term" value="C:mediator complex"/>
    <property type="evidence" value="ECO:0007669"/>
    <property type="project" value="InterPro"/>
</dbReference>
<dbReference type="Pfam" id="PF06333">
    <property type="entry name" value="Med13_C"/>
    <property type="match status" value="1"/>
</dbReference>
<reference evidence="15" key="1">
    <citation type="submission" date="2016-06" db="UniProtKB">
        <authorList>
            <consortium name="WormBaseParasite"/>
        </authorList>
    </citation>
    <scope>IDENTIFICATION</scope>
</reference>
<evidence type="ECO:0000256" key="10">
    <source>
        <dbReference type="SAM" id="MobiDB-lite"/>
    </source>
</evidence>
<comment type="function">
    <text evidence="9">Component of the Mediator complex, a coactivator involved in regulated transcription of nearly all RNA polymerase II-dependent genes. Mediator functions as a bridge to convey information from gene-specific regulatory proteins to the basal RNA polymerase II transcription machinery. Mediator is recruited to promoters by direct interactions with regulatory proteins and serves as a scaffold for the assembly of a functional preinitiation complex with RNA polymerase II and the general transcription factors.</text>
</comment>
<evidence type="ECO:0000256" key="1">
    <source>
        <dbReference type="ARBA" id="ARBA00004123"/>
    </source>
</evidence>
<evidence type="ECO:0000313" key="13">
    <source>
        <dbReference type="EMBL" id="VDO99801.1"/>
    </source>
</evidence>
<evidence type="ECO:0000256" key="3">
    <source>
        <dbReference type="ARBA" id="ARBA00019618"/>
    </source>
</evidence>
<keyword evidence="4 9" id="KW-0678">Repressor</keyword>
<dbReference type="PANTHER" id="PTHR48249:SF3">
    <property type="entry name" value="MEDIATOR OF RNA POLYMERASE II TRANSCRIPTION SUBUNIT 13"/>
    <property type="match status" value="1"/>
</dbReference>
<feature type="compositionally biased region" description="Polar residues" evidence="10">
    <location>
        <begin position="925"/>
        <end position="954"/>
    </location>
</feature>
<dbReference type="Pfam" id="PF18296">
    <property type="entry name" value="MID_MedPIWI"/>
    <property type="match status" value="1"/>
</dbReference>
<feature type="compositionally biased region" description="Basic and acidic residues" evidence="10">
    <location>
        <begin position="777"/>
        <end position="787"/>
    </location>
</feature>
<keyword evidence="8 9" id="KW-0539">Nucleus</keyword>
<keyword evidence="5 9" id="KW-0805">Transcription regulation</keyword>
<evidence type="ECO:0000313" key="15">
    <source>
        <dbReference type="WBParaSite" id="SBAD_0000318601-mRNA-1"/>
    </source>
</evidence>
<reference evidence="13 14" key="2">
    <citation type="submission" date="2018-11" db="EMBL/GenBank/DDBJ databases">
        <authorList>
            <consortium name="Pathogen Informatics"/>
        </authorList>
    </citation>
    <scope>NUCLEOTIDE SEQUENCE [LARGE SCALE GENOMIC DNA]</scope>
</reference>
<keyword evidence="14" id="KW-1185">Reference proteome</keyword>
<feature type="domain" description="MID" evidence="12">
    <location>
        <begin position="1299"/>
        <end position="1555"/>
    </location>
</feature>
<protein>
    <recommendedName>
        <fullName evidence="3 9">Mediator of RNA polymerase II transcription subunit 13</fullName>
    </recommendedName>
</protein>
<evidence type="ECO:0000256" key="7">
    <source>
        <dbReference type="ARBA" id="ARBA00023163"/>
    </source>
</evidence>
<comment type="similarity">
    <text evidence="2 9">Belongs to the Mediator complex subunit 13 family.</text>
</comment>
<dbReference type="EMBL" id="UZAM01007536">
    <property type="protein sequence ID" value="VDO99801.1"/>
    <property type="molecule type" value="Genomic_DNA"/>
</dbReference>
<evidence type="ECO:0000313" key="14">
    <source>
        <dbReference type="Proteomes" id="UP000270296"/>
    </source>
</evidence>
<comment type="subcellular location">
    <subcellularLocation>
        <location evidence="1 9">Nucleus</location>
    </subcellularLocation>
</comment>
<dbReference type="Proteomes" id="UP000270296">
    <property type="component" value="Unassembled WGS sequence"/>
</dbReference>
<proteinExistence type="inferred from homology"/>
<dbReference type="WBParaSite" id="SBAD_0000318601-mRNA-1">
    <property type="protein sequence ID" value="SBAD_0000318601-mRNA-1"/>
    <property type="gene ID" value="SBAD_0000318601"/>
</dbReference>
<feature type="compositionally biased region" description="Polar residues" evidence="10">
    <location>
        <begin position="1422"/>
        <end position="1446"/>
    </location>
</feature>
<feature type="region of interest" description="Disordered" evidence="10">
    <location>
        <begin position="751"/>
        <end position="789"/>
    </location>
</feature>
<dbReference type="OrthoDB" id="103819at2759"/>